<name>A0A699HPW5_TANCI</name>
<dbReference type="InterPro" id="IPR032567">
    <property type="entry name" value="RTL1-rel"/>
</dbReference>
<feature type="compositionally biased region" description="Low complexity" evidence="1">
    <location>
        <begin position="154"/>
        <end position="188"/>
    </location>
</feature>
<feature type="domain" description="Integrase catalytic" evidence="2">
    <location>
        <begin position="960"/>
        <end position="1074"/>
    </location>
</feature>
<dbReference type="PANTHER" id="PTHR15503:SF45">
    <property type="entry name" value="RNA-DIRECTED DNA POLYMERASE HOMOLOG"/>
    <property type="match status" value="1"/>
</dbReference>
<protein>
    <recommendedName>
        <fullName evidence="2">Integrase catalytic domain-containing protein</fullName>
    </recommendedName>
</protein>
<feature type="compositionally biased region" description="Low complexity" evidence="1">
    <location>
        <begin position="222"/>
        <end position="231"/>
    </location>
</feature>
<dbReference type="SUPFAM" id="SSF53098">
    <property type="entry name" value="Ribonuclease H-like"/>
    <property type="match status" value="1"/>
</dbReference>
<evidence type="ECO:0000256" key="1">
    <source>
        <dbReference type="SAM" id="MobiDB-lite"/>
    </source>
</evidence>
<dbReference type="AlphaFoldDB" id="A0A699HPW5"/>
<dbReference type="InterPro" id="IPR036397">
    <property type="entry name" value="RNaseH_sf"/>
</dbReference>
<dbReference type="Gene3D" id="3.30.420.10">
    <property type="entry name" value="Ribonuclease H-like superfamily/Ribonuclease H"/>
    <property type="match status" value="1"/>
</dbReference>
<dbReference type="Gene3D" id="2.40.70.10">
    <property type="entry name" value="Acid Proteases"/>
    <property type="match status" value="1"/>
</dbReference>
<sequence length="1074" mass="120438">MVAPVISISSDSSEESVPIVLVDPLVALEVGTVLVVSPAGVLDLVDYSSSFDSDPSEDSLPHVPNLPLVSPSGSSSHDTLAPSSEFPLAPIVAPPGIRRRPVTLIRPGEAIPFGRLYRTHSNGPCKLLTARKRVGPIHLRRLAWRRVSHHSSNRHSLPNSSSFSSPSDHSLSRHTPPDTTDADTSTPPRFVHRLLTRTTRRSEAFRRWRSASLSTPYLPTTSESSLGSLSERSLDSYSLPSRPSHKRCRFPTTSVPSPTHDSRGADGVDIADVEAVADVGISDGVVAHTKDGVGMRVEITTCNVREDDEEIEVEASMTDTKEIVVDQLAIGDNSESSRGGIPNFEDTIYDIVHDMSEVRIDRITEIETTLRQLEASQLVASGETTVTAIMEMAVMEMVRIEMVEMEIQMRMVEVIDRWFEKMETVFHISNCPERYQVKYATCTLLNNALTWWKSHKRTIVTEAAFFMSLRELIKLMTEVYYPRNEIQKMESKMWNLTVKNNDLAVYTQRFHELTMLCTRMIPEEEDRIKSLMDQNLNGYGVKNVENKRRLEVNQRDNCGQQTPFKRLNVRGHNVARAYTAGNNERKPYNRLLPFCNKCKLHHEGLALCDVGSVTRLDMSPRIVRQGNFRSDCPKLKHQNCGNKTGNKNEIGEARGKAYVLGGGDANPDSNVVRGTFLLNNHYASMIFDPGADRSFVSTTFSTLLDVTLDTLDVSYAVELADGRNSKTNTILKGCTLGLLGHPFNIDLMPVELDSFDVIIGIDWLANNHAVIVCNEKIVRIPYGDEVLIVQEIEDKSGKKRLEDVPTVWDFLEVFSEDFPGLPPTRQVELQELSTQLQELFDKGFIRPSSSPWGAPLFEGIHLDPAKIDSIKDWASPKTLTEIRQFLGLASYYQLEAQVEARKEENFGTKDLCGMIKKLKPRANGMLCLKGEVGYLVKVSKCLTYVKVKAECQKPSGLLVQPVIPVWKWENITMDFVTKLPKTLSGQYTIWVIVDRLTKSAHFLPIKETDSMEKLTRQYLKEVVSRHGVPVLIISVRDSKFTSHSWRSLNEALGTQLDISTAYHPQTDGQSERTI</sequence>
<evidence type="ECO:0000259" key="2">
    <source>
        <dbReference type="PROSITE" id="PS50994"/>
    </source>
</evidence>
<dbReference type="EMBL" id="BKCJ010189157">
    <property type="protein sequence ID" value="GEY56224.1"/>
    <property type="molecule type" value="Genomic_DNA"/>
</dbReference>
<dbReference type="InterPro" id="IPR021109">
    <property type="entry name" value="Peptidase_aspartic_dom_sf"/>
</dbReference>
<dbReference type="InterPro" id="IPR043502">
    <property type="entry name" value="DNA/RNA_pol_sf"/>
</dbReference>
<evidence type="ECO:0000313" key="3">
    <source>
        <dbReference type="EMBL" id="GEY56224.1"/>
    </source>
</evidence>
<dbReference type="GO" id="GO:0003676">
    <property type="term" value="F:nucleic acid binding"/>
    <property type="evidence" value="ECO:0007669"/>
    <property type="project" value="InterPro"/>
</dbReference>
<dbReference type="PANTHER" id="PTHR15503">
    <property type="entry name" value="LDOC1 RELATED"/>
    <property type="match status" value="1"/>
</dbReference>
<dbReference type="GO" id="GO:0015074">
    <property type="term" value="P:DNA integration"/>
    <property type="evidence" value="ECO:0007669"/>
    <property type="project" value="InterPro"/>
</dbReference>
<dbReference type="InterPro" id="IPR043128">
    <property type="entry name" value="Rev_trsase/Diguanyl_cyclase"/>
</dbReference>
<comment type="caution">
    <text evidence="3">The sequence shown here is derived from an EMBL/GenBank/DDBJ whole genome shotgun (WGS) entry which is preliminary data.</text>
</comment>
<dbReference type="Gene3D" id="3.30.70.270">
    <property type="match status" value="1"/>
</dbReference>
<dbReference type="SUPFAM" id="SSF50630">
    <property type="entry name" value="Acid proteases"/>
    <property type="match status" value="1"/>
</dbReference>
<feature type="region of interest" description="Disordered" evidence="1">
    <location>
        <begin position="216"/>
        <end position="265"/>
    </location>
</feature>
<dbReference type="CDD" id="cd00303">
    <property type="entry name" value="retropepsin_like"/>
    <property type="match status" value="1"/>
</dbReference>
<dbReference type="SUPFAM" id="SSF56672">
    <property type="entry name" value="DNA/RNA polymerases"/>
    <property type="match status" value="1"/>
</dbReference>
<dbReference type="InterPro" id="IPR001584">
    <property type="entry name" value="Integrase_cat-core"/>
</dbReference>
<reference evidence="3" key="1">
    <citation type="journal article" date="2019" name="Sci. Rep.">
        <title>Draft genome of Tanacetum cinerariifolium, the natural source of mosquito coil.</title>
        <authorList>
            <person name="Yamashiro T."/>
            <person name="Shiraishi A."/>
            <person name="Satake H."/>
            <person name="Nakayama K."/>
        </authorList>
    </citation>
    <scope>NUCLEOTIDE SEQUENCE</scope>
</reference>
<dbReference type="PROSITE" id="PS50994">
    <property type="entry name" value="INTEGRASE"/>
    <property type="match status" value="1"/>
</dbReference>
<dbReference type="InterPro" id="IPR005162">
    <property type="entry name" value="Retrotrans_gag_dom"/>
</dbReference>
<organism evidence="3">
    <name type="scientific">Tanacetum cinerariifolium</name>
    <name type="common">Dalmatian daisy</name>
    <name type="synonym">Chrysanthemum cinerariifolium</name>
    <dbReference type="NCBI Taxonomy" id="118510"/>
    <lineage>
        <taxon>Eukaryota</taxon>
        <taxon>Viridiplantae</taxon>
        <taxon>Streptophyta</taxon>
        <taxon>Embryophyta</taxon>
        <taxon>Tracheophyta</taxon>
        <taxon>Spermatophyta</taxon>
        <taxon>Magnoliopsida</taxon>
        <taxon>eudicotyledons</taxon>
        <taxon>Gunneridae</taxon>
        <taxon>Pentapetalae</taxon>
        <taxon>asterids</taxon>
        <taxon>campanulids</taxon>
        <taxon>Asterales</taxon>
        <taxon>Asteraceae</taxon>
        <taxon>Asteroideae</taxon>
        <taxon>Anthemideae</taxon>
        <taxon>Anthemidinae</taxon>
        <taxon>Tanacetum</taxon>
    </lineage>
</organism>
<dbReference type="Gene3D" id="3.10.10.10">
    <property type="entry name" value="HIV Type 1 Reverse Transcriptase, subunit A, domain 1"/>
    <property type="match status" value="1"/>
</dbReference>
<accession>A0A699HPW5</accession>
<dbReference type="InterPro" id="IPR012337">
    <property type="entry name" value="RNaseH-like_sf"/>
</dbReference>
<gene>
    <name evidence="3" type="ORF">Tci_428198</name>
</gene>
<feature type="region of interest" description="Disordered" evidence="1">
    <location>
        <begin position="149"/>
        <end position="196"/>
    </location>
</feature>
<proteinExistence type="predicted"/>
<dbReference type="Pfam" id="PF08284">
    <property type="entry name" value="RVP_2"/>
    <property type="match status" value="1"/>
</dbReference>
<dbReference type="Pfam" id="PF03732">
    <property type="entry name" value="Retrotrans_gag"/>
    <property type="match status" value="1"/>
</dbReference>